<evidence type="ECO:0000256" key="4">
    <source>
        <dbReference type="ARBA" id="ARBA00023709"/>
    </source>
</evidence>
<evidence type="ECO:0000256" key="5">
    <source>
        <dbReference type="ARBA" id="ARBA00023717"/>
    </source>
</evidence>
<evidence type="ECO:0000256" key="6">
    <source>
        <dbReference type="RuleBase" id="RU003707"/>
    </source>
</evidence>
<evidence type="ECO:0000313" key="9">
    <source>
        <dbReference type="Proteomes" id="UP001190465"/>
    </source>
</evidence>
<accession>A0ABM9LK45</accession>
<dbReference type="CDD" id="cd06558">
    <property type="entry name" value="crotonase-like"/>
    <property type="match status" value="1"/>
</dbReference>
<dbReference type="InterPro" id="IPR001753">
    <property type="entry name" value="Enoyl-CoA_hydra/iso"/>
</dbReference>
<evidence type="ECO:0000256" key="2">
    <source>
        <dbReference type="ARBA" id="ARBA00005254"/>
    </source>
</evidence>
<dbReference type="Pfam" id="PF00378">
    <property type="entry name" value="ECH_1"/>
    <property type="match status" value="1"/>
</dbReference>
<dbReference type="InterPro" id="IPR018376">
    <property type="entry name" value="Enoyl-CoA_hyd/isom_CS"/>
</dbReference>
<dbReference type="RefSeq" id="WP_308481878.1">
    <property type="nucleotide sequence ID" value="NZ_OY726397.1"/>
</dbReference>
<dbReference type="Gene3D" id="3.90.226.10">
    <property type="entry name" value="2-enoyl-CoA Hydratase, Chain A, domain 1"/>
    <property type="match status" value="1"/>
</dbReference>
<evidence type="ECO:0000256" key="3">
    <source>
        <dbReference type="ARBA" id="ARBA00022832"/>
    </source>
</evidence>
<gene>
    <name evidence="8" type="ORF">MU0053_001659</name>
</gene>
<name>A0ABM9LK45_9MYCO</name>
<dbReference type="InterPro" id="IPR029045">
    <property type="entry name" value="ClpP/crotonase-like_dom_sf"/>
</dbReference>
<reference evidence="8 9" key="1">
    <citation type="submission" date="2023-08" db="EMBL/GenBank/DDBJ databases">
        <authorList>
            <person name="Folkvardsen B D."/>
            <person name="Norman A."/>
        </authorList>
    </citation>
    <scope>NUCLEOTIDE SEQUENCE [LARGE SCALE GENOMIC DNA]</scope>
    <source>
        <strain evidence="8 9">Mu0053</strain>
    </source>
</reference>
<dbReference type="Proteomes" id="UP001190465">
    <property type="component" value="Chromosome"/>
</dbReference>
<keyword evidence="9" id="KW-1185">Reference proteome</keyword>
<organism evidence="8 9">
    <name type="scientific">[Mycobacterium] burgundiense</name>
    <dbReference type="NCBI Taxonomy" id="3064286"/>
    <lineage>
        <taxon>Bacteria</taxon>
        <taxon>Bacillati</taxon>
        <taxon>Actinomycetota</taxon>
        <taxon>Actinomycetes</taxon>
        <taxon>Mycobacteriales</taxon>
        <taxon>Mycobacteriaceae</taxon>
        <taxon>Mycolicibacterium</taxon>
    </lineage>
</organism>
<feature type="region of interest" description="Disordered" evidence="7">
    <location>
        <begin position="256"/>
        <end position="277"/>
    </location>
</feature>
<dbReference type="PANTHER" id="PTHR43802">
    <property type="entry name" value="ENOYL-COA HYDRATASE"/>
    <property type="match status" value="1"/>
</dbReference>
<evidence type="ECO:0000313" key="8">
    <source>
        <dbReference type="EMBL" id="CAJ1500390.1"/>
    </source>
</evidence>
<dbReference type="SUPFAM" id="SSF52096">
    <property type="entry name" value="ClpP/crotonase"/>
    <property type="match status" value="1"/>
</dbReference>
<comment type="function">
    <text evidence="1">Could possibly oxidize fatty acids using specific components.</text>
</comment>
<dbReference type="PROSITE" id="PS00166">
    <property type="entry name" value="ENOYL_COA_HYDRATASE"/>
    <property type="match status" value="1"/>
</dbReference>
<keyword evidence="3" id="KW-0443">Lipid metabolism</keyword>
<comment type="catalytic activity">
    <reaction evidence="4">
        <text>a (3S)-3-hydroxyacyl-CoA = a (2E)-enoyl-CoA + H2O</text>
        <dbReference type="Rhea" id="RHEA:16105"/>
        <dbReference type="ChEBI" id="CHEBI:15377"/>
        <dbReference type="ChEBI" id="CHEBI:57318"/>
        <dbReference type="ChEBI" id="CHEBI:58856"/>
        <dbReference type="EC" id="4.2.1.17"/>
    </reaction>
</comment>
<proteinExistence type="inferred from homology"/>
<protein>
    <submittedName>
        <fullName evidence="8">Enoyl-CoA hydratase-related protein</fullName>
    </submittedName>
</protein>
<dbReference type="EMBL" id="OY726397">
    <property type="protein sequence ID" value="CAJ1500390.1"/>
    <property type="molecule type" value="Genomic_DNA"/>
</dbReference>
<sequence>MSANIIVQRSDGVVHVSLNRPARKNAMLPEMWAELTAIIAEIENCSRDRVLVLTGEGGSFCTGADIAARHERTTDRSAVMTPERLLADIKQCVLSLTEMSKPSIAAVDGIAAGGGCNLALACDLVVASGRAQFSEIFVRRGLTVDTGGSWILPRLIGSARARRLVLLGEVVDAELAYQLGLVTHLVPSGDFHTEVATIAGRLSETPAMTLAADKRLLAESPTGTLVEALDRETASQLEMLSQPHVVAARHEFLARQRGTGAADSPTSELPTGGGKVL</sequence>
<comment type="similarity">
    <text evidence="2 6">Belongs to the enoyl-CoA hydratase/isomerase family.</text>
</comment>
<evidence type="ECO:0000256" key="7">
    <source>
        <dbReference type="SAM" id="MobiDB-lite"/>
    </source>
</evidence>
<evidence type="ECO:0000256" key="1">
    <source>
        <dbReference type="ARBA" id="ARBA00002994"/>
    </source>
</evidence>
<comment type="catalytic activity">
    <reaction evidence="5">
        <text>a 4-saturated-(3S)-3-hydroxyacyl-CoA = a (3E)-enoyl-CoA + H2O</text>
        <dbReference type="Rhea" id="RHEA:20724"/>
        <dbReference type="ChEBI" id="CHEBI:15377"/>
        <dbReference type="ChEBI" id="CHEBI:58521"/>
        <dbReference type="ChEBI" id="CHEBI:137480"/>
        <dbReference type="EC" id="4.2.1.17"/>
    </reaction>
</comment>
<keyword evidence="3" id="KW-0276">Fatty acid metabolism</keyword>
<dbReference type="PANTHER" id="PTHR43802:SF1">
    <property type="entry name" value="IP11341P-RELATED"/>
    <property type="match status" value="1"/>
</dbReference>